<evidence type="ECO:0000256" key="7">
    <source>
        <dbReference type="ARBA" id="ARBA00024677"/>
    </source>
</evidence>
<dbReference type="PROSITE" id="PS00995">
    <property type="entry name" value="TCP1_3"/>
    <property type="match status" value="1"/>
</dbReference>
<dbReference type="InterPro" id="IPR002194">
    <property type="entry name" value="Chaperonin_TCP-1_CS"/>
</dbReference>
<organism evidence="10">
    <name type="scientific">Arcella intermedia</name>
    <dbReference type="NCBI Taxonomy" id="1963864"/>
    <lineage>
        <taxon>Eukaryota</taxon>
        <taxon>Amoebozoa</taxon>
        <taxon>Tubulinea</taxon>
        <taxon>Elardia</taxon>
        <taxon>Arcellinida</taxon>
        <taxon>Sphaerothecina</taxon>
        <taxon>Arcellidae</taxon>
        <taxon>Arcella</taxon>
    </lineage>
</organism>
<keyword evidence="6 8" id="KW-0143">Chaperone</keyword>
<dbReference type="InterPro" id="IPR027409">
    <property type="entry name" value="GroEL-like_apical_dom_sf"/>
</dbReference>
<dbReference type="GO" id="GO:0005524">
    <property type="term" value="F:ATP binding"/>
    <property type="evidence" value="ECO:0007669"/>
    <property type="project" value="UniProtKB-KW"/>
</dbReference>
<dbReference type="InterPro" id="IPR012720">
    <property type="entry name" value="Chap_CCT_eta"/>
</dbReference>
<dbReference type="InterPro" id="IPR027410">
    <property type="entry name" value="TCP-1-like_intermed_sf"/>
</dbReference>
<dbReference type="InterPro" id="IPR017998">
    <property type="entry name" value="Chaperone_TCP-1"/>
</dbReference>
<keyword evidence="5 8" id="KW-0067">ATP-binding</keyword>
<evidence type="ECO:0000256" key="4">
    <source>
        <dbReference type="ARBA" id="ARBA00022741"/>
    </source>
</evidence>
<dbReference type="Pfam" id="PF00118">
    <property type="entry name" value="Cpn60_TCP1"/>
    <property type="match status" value="1"/>
</dbReference>
<dbReference type="NCBIfam" id="NF041082">
    <property type="entry name" value="thermosome_alpha"/>
    <property type="match status" value="1"/>
</dbReference>
<dbReference type="PANTHER" id="PTHR11353">
    <property type="entry name" value="CHAPERONIN"/>
    <property type="match status" value="1"/>
</dbReference>
<dbReference type="Gene3D" id="3.50.7.10">
    <property type="entry name" value="GroEL"/>
    <property type="match status" value="1"/>
</dbReference>
<dbReference type="GO" id="GO:0005832">
    <property type="term" value="C:chaperonin-containing T-complex"/>
    <property type="evidence" value="ECO:0007669"/>
    <property type="project" value="UniProtKB-ARBA"/>
</dbReference>
<evidence type="ECO:0000313" key="10">
    <source>
        <dbReference type="EMBL" id="NDV30730.1"/>
    </source>
</evidence>
<evidence type="ECO:0000256" key="5">
    <source>
        <dbReference type="ARBA" id="ARBA00022840"/>
    </source>
</evidence>
<dbReference type="SUPFAM" id="SSF48592">
    <property type="entry name" value="GroEL equatorial domain-like"/>
    <property type="match status" value="1"/>
</dbReference>
<evidence type="ECO:0000256" key="9">
    <source>
        <dbReference type="RuleBase" id="RU365042"/>
    </source>
</evidence>
<reference evidence="10" key="1">
    <citation type="journal article" date="2020" name="J. Eukaryot. Microbiol.">
        <title>De novo Sequencing, Assembly and Annotation of the Transcriptome for the Free-Living Testate Amoeba Arcella intermedia.</title>
        <authorList>
            <person name="Ribeiro G.M."/>
            <person name="Porfirio-Sousa A.L."/>
            <person name="Maurer-Alcala X.X."/>
            <person name="Katz L.A."/>
            <person name="Lahr D.J.G."/>
        </authorList>
    </citation>
    <scope>NUCLEOTIDE SEQUENCE</scope>
</reference>
<comment type="subunit">
    <text evidence="9">Heterooligomeric complex that forms two stacked rings.</text>
</comment>
<dbReference type="NCBIfam" id="NF041083">
    <property type="entry name" value="thermosome_beta"/>
    <property type="match status" value="1"/>
</dbReference>
<comment type="similarity">
    <text evidence="2 8">Belongs to the TCP-1 chaperonin family.</text>
</comment>
<comment type="subcellular location">
    <subcellularLocation>
        <location evidence="1 9">Cytoplasm</location>
    </subcellularLocation>
</comment>
<dbReference type="FunFam" id="3.30.260.10:FF:000022">
    <property type="entry name" value="T-complex protein 1 subunit eta"/>
    <property type="match status" value="1"/>
</dbReference>
<dbReference type="CDD" id="cd03340">
    <property type="entry name" value="TCP1_eta"/>
    <property type="match status" value="1"/>
</dbReference>
<dbReference type="InterPro" id="IPR053374">
    <property type="entry name" value="TCP-1_chaperonin"/>
</dbReference>
<dbReference type="EMBL" id="GIBP01001761">
    <property type="protein sequence ID" value="NDV30730.1"/>
    <property type="molecule type" value="Transcribed_RNA"/>
</dbReference>
<dbReference type="NCBIfam" id="TIGR02345">
    <property type="entry name" value="chap_CCT_eta"/>
    <property type="match status" value="1"/>
</dbReference>
<dbReference type="PRINTS" id="PR00304">
    <property type="entry name" value="TCOMPLEXTCP1"/>
</dbReference>
<dbReference type="Gene3D" id="3.30.260.10">
    <property type="entry name" value="TCP-1-like chaperonin intermediate domain"/>
    <property type="match status" value="1"/>
</dbReference>
<comment type="function">
    <text evidence="7 9">Molecular chaperone; assists the folding of proteins upon ATP hydrolysis. Known to play a role, in vitro, in the folding of actin and tubulin.</text>
</comment>
<evidence type="ECO:0000256" key="1">
    <source>
        <dbReference type="ARBA" id="ARBA00004496"/>
    </source>
</evidence>
<dbReference type="FunFam" id="1.10.560.10:FF:000017">
    <property type="entry name" value="T-complex protein 1 subunit eta"/>
    <property type="match status" value="1"/>
</dbReference>
<dbReference type="PROSITE" id="PS00750">
    <property type="entry name" value="TCP1_1"/>
    <property type="match status" value="1"/>
</dbReference>
<dbReference type="SUPFAM" id="SSF54849">
    <property type="entry name" value="GroEL-intermediate domain like"/>
    <property type="match status" value="1"/>
</dbReference>
<keyword evidence="3 9" id="KW-0963">Cytoplasm</keyword>
<accession>A0A6B2L157</accession>
<name>A0A6B2L157_9EUKA</name>
<dbReference type="PROSITE" id="PS00751">
    <property type="entry name" value="TCP1_2"/>
    <property type="match status" value="1"/>
</dbReference>
<evidence type="ECO:0000256" key="2">
    <source>
        <dbReference type="ARBA" id="ARBA00008020"/>
    </source>
</evidence>
<proteinExistence type="inferred from homology"/>
<dbReference type="Gene3D" id="1.10.560.10">
    <property type="entry name" value="GroEL-like equatorial domain"/>
    <property type="match status" value="1"/>
</dbReference>
<evidence type="ECO:0000256" key="6">
    <source>
        <dbReference type="ARBA" id="ARBA00023186"/>
    </source>
</evidence>
<protein>
    <recommendedName>
        <fullName evidence="9">T-complex protein 1 subunit eta</fullName>
        <shortName evidence="9">TCP-1-eta</shortName>
    </recommendedName>
    <alternativeName>
        <fullName evidence="9">CCT-eta</fullName>
    </alternativeName>
</protein>
<dbReference type="GO" id="GO:0140662">
    <property type="term" value="F:ATP-dependent protein folding chaperone"/>
    <property type="evidence" value="ECO:0007669"/>
    <property type="project" value="InterPro"/>
</dbReference>
<keyword evidence="4 8" id="KW-0547">Nucleotide-binding</keyword>
<dbReference type="GO" id="GO:0016887">
    <property type="term" value="F:ATP hydrolysis activity"/>
    <property type="evidence" value="ECO:0007669"/>
    <property type="project" value="InterPro"/>
</dbReference>
<sequence>MISNINACEAIASIIKTTLGPCGMDKLVYNGQSTTISNDGATVIKLLDIAHPAAKTLVDIAKSQDEEVGDGTTSVVVLAGEFLSAAKGFIEEGIHPQVIIRSYRLACSLAKEKIRSLAVNVLPKEKSNMMREVLQKCAATALNSKLIGTHSAFFSEMVVNAVSKLENDRHLPLDAIGVKKEPGGTLTDTIFVEGVAFKKTFSYAGFEQQPKKFKNPKILLLNVELELKAEKENAELKVKDPSEYQAFVDAEWNIIYEKLRKCVESGAQVILSRLAIGDLATQYFADRGLFSAGRVPGDDLSRVSKATGAKVQTTTNGLTPDVLGTCGEFEEKQVGSERYNFFTLCPQTKTATVILRGGGEHFIDEAERSLHDSIMVVRRVMKHPEVVAGGGAIDMEISKYLNQYSRTVPGKEQLIIKGFAKAFEAIPRQLLHNAGYDANDVLNLLRKKHAAPDDSGKWFGVDLVNDDIFDAYANYVWEPALVKLNCIEAATEAACVILSVDETVKNPKSDGKIPDDEMPQGFGRKF</sequence>
<dbReference type="GO" id="GO:0051082">
    <property type="term" value="F:unfolded protein binding"/>
    <property type="evidence" value="ECO:0007669"/>
    <property type="project" value="InterPro"/>
</dbReference>
<dbReference type="InterPro" id="IPR027413">
    <property type="entry name" value="GROEL-like_equatorial_sf"/>
</dbReference>
<dbReference type="SUPFAM" id="SSF52029">
    <property type="entry name" value="GroEL apical domain-like"/>
    <property type="match status" value="1"/>
</dbReference>
<dbReference type="InterPro" id="IPR002423">
    <property type="entry name" value="Cpn60/GroEL/TCP-1"/>
</dbReference>
<evidence type="ECO:0000256" key="3">
    <source>
        <dbReference type="ARBA" id="ARBA00022490"/>
    </source>
</evidence>
<dbReference type="FunFam" id="3.50.7.10:FF:000006">
    <property type="entry name" value="T-complex protein 1 subunit eta"/>
    <property type="match status" value="1"/>
</dbReference>
<evidence type="ECO:0000256" key="8">
    <source>
        <dbReference type="RuleBase" id="RU004187"/>
    </source>
</evidence>
<dbReference type="InterPro" id="IPR054827">
    <property type="entry name" value="thermosome_alpha"/>
</dbReference>
<dbReference type="AlphaFoldDB" id="A0A6B2L157"/>